<comment type="caution">
    <text evidence="1">The sequence shown here is derived from an EMBL/GenBank/DDBJ whole genome shotgun (WGS) entry which is preliminary data.</text>
</comment>
<protein>
    <recommendedName>
        <fullName evidence="3">DUF4259 domain-containing protein</fullName>
    </recommendedName>
</protein>
<evidence type="ECO:0008006" key="3">
    <source>
        <dbReference type="Google" id="ProtNLM"/>
    </source>
</evidence>
<gene>
    <name evidence="1" type="ORF">GALLR39Z86_38660</name>
</gene>
<name>A0A9W6GBJ8_9ACTN</name>
<dbReference type="EMBL" id="BSDT01000001">
    <property type="protein sequence ID" value="GLI44016.1"/>
    <property type="molecule type" value="Genomic_DNA"/>
</dbReference>
<sequence length="139" mass="14993">MGSWGVKALQSDEGLEVLAMVEAIVRGRDRVTADELVNAARDEGLLGDDPAADEYLYDMTALALAEIITGDTAQLADPGFGGTVFVATPEGTAALLAWVAQLRDGDPDREFRDLRMDDPRQVEHVTSVLEMLSRMQLGS</sequence>
<reference evidence="1" key="1">
    <citation type="submission" date="2022-12" db="EMBL/GenBank/DDBJ databases">
        <title>Reference genome sequencing for broad-spectrum identification of bacterial and archaeal isolates by mass spectrometry.</title>
        <authorList>
            <person name="Sekiguchi Y."/>
            <person name="Tourlousse D.M."/>
        </authorList>
    </citation>
    <scope>NUCLEOTIDE SEQUENCE</scope>
    <source>
        <strain evidence="1">LLR39Z86</strain>
    </source>
</reference>
<evidence type="ECO:0000313" key="1">
    <source>
        <dbReference type="EMBL" id="GLI44016.1"/>
    </source>
</evidence>
<dbReference type="RefSeq" id="WP_270114715.1">
    <property type="nucleotide sequence ID" value="NZ_BAAAOL010000007.1"/>
</dbReference>
<evidence type="ECO:0000313" key="2">
    <source>
        <dbReference type="Proteomes" id="UP001144313"/>
    </source>
</evidence>
<keyword evidence="2" id="KW-1185">Reference proteome</keyword>
<organism evidence="1 2">
    <name type="scientific">Glycomyces algeriensis</name>
    <dbReference type="NCBI Taxonomy" id="256037"/>
    <lineage>
        <taxon>Bacteria</taxon>
        <taxon>Bacillati</taxon>
        <taxon>Actinomycetota</taxon>
        <taxon>Actinomycetes</taxon>
        <taxon>Glycomycetales</taxon>
        <taxon>Glycomycetaceae</taxon>
        <taxon>Glycomyces</taxon>
    </lineage>
</organism>
<dbReference type="AlphaFoldDB" id="A0A9W6GBJ8"/>
<proteinExistence type="predicted"/>
<accession>A0A9W6GBJ8</accession>
<dbReference type="Proteomes" id="UP001144313">
    <property type="component" value="Unassembled WGS sequence"/>
</dbReference>